<dbReference type="InterPro" id="IPR011333">
    <property type="entry name" value="SKP1/BTB/POZ_sf"/>
</dbReference>
<reference evidence="1" key="1">
    <citation type="submission" date="2020-11" db="EMBL/GenBank/DDBJ databases">
        <authorList>
            <person name="Tran Van P."/>
        </authorList>
    </citation>
    <scope>NUCLEOTIDE SEQUENCE</scope>
</reference>
<dbReference type="PROSITE" id="PS50097">
    <property type="entry name" value="BTB"/>
    <property type="match status" value="1"/>
</dbReference>
<organism evidence="1">
    <name type="scientific">Cyprideis torosa</name>
    <dbReference type="NCBI Taxonomy" id="163714"/>
    <lineage>
        <taxon>Eukaryota</taxon>
        <taxon>Metazoa</taxon>
        <taxon>Ecdysozoa</taxon>
        <taxon>Arthropoda</taxon>
        <taxon>Crustacea</taxon>
        <taxon>Oligostraca</taxon>
        <taxon>Ostracoda</taxon>
        <taxon>Podocopa</taxon>
        <taxon>Podocopida</taxon>
        <taxon>Cytherocopina</taxon>
        <taxon>Cytheroidea</taxon>
        <taxon>Cytherideidae</taxon>
        <taxon>Cyprideis</taxon>
    </lineage>
</organism>
<dbReference type="EMBL" id="OB665620">
    <property type="protein sequence ID" value="CAD7233093.1"/>
    <property type="molecule type" value="Genomic_DNA"/>
</dbReference>
<gene>
    <name evidence="1" type="ORF">CTOB1V02_LOCUS10917</name>
</gene>
<dbReference type="Gene3D" id="3.30.710.10">
    <property type="entry name" value="Potassium Channel Kv1.1, Chain A"/>
    <property type="match status" value="1"/>
</dbReference>
<dbReference type="FunFam" id="3.30.710.10:FF:000159">
    <property type="entry name" value="Speckle-type POZ protein B"/>
    <property type="match status" value="1"/>
</dbReference>
<dbReference type="Gene3D" id="2.60.210.10">
    <property type="entry name" value="Apoptosis, Tumor Necrosis Factor Receptor Associated Protein 2, Chain A"/>
    <property type="match status" value="1"/>
</dbReference>
<dbReference type="Pfam" id="PF00651">
    <property type="entry name" value="BTB"/>
    <property type="match status" value="1"/>
</dbReference>
<dbReference type="GO" id="GO:0030163">
    <property type="term" value="P:protein catabolic process"/>
    <property type="evidence" value="ECO:0007669"/>
    <property type="project" value="UniProtKB-ARBA"/>
</dbReference>
<name>A0A7R8WQ92_9CRUS</name>
<evidence type="ECO:0000313" key="1">
    <source>
        <dbReference type="EMBL" id="CAD7233093.1"/>
    </source>
</evidence>
<dbReference type="InterPro" id="IPR000210">
    <property type="entry name" value="BTB/POZ_dom"/>
</dbReference>
<dbReference type="SUPFAM" id="SSF54695">
    <property type="entry name" value="POZ domain"/>
    <property type="match status" value="1"/>
</dbReference>
<sequence length="335" mass="37787">MSSEVSPSERRTSDLKISEFSFQWIVKHVSLRTKFFCSGEFHSPDRTSSWKLEFYPKSKHGGKWLALYLVSSSTAALNAILSINFLSYGEEKNLTVATLKESSLYTGDLHPGSYISSSKYLDDCVINDSLTIQCNITIIGESVETTEFEPPVLPCSSSVVESGKKLFSLGLHSDITLLVEDRKFALHKNILAAQSPVFGSMFQHDMLEKQTGEVKITDFSAEVIEELLRFMYSGNVRNIERISEDLFSAAAKYDLKSLQGICEKQLACSLTRENFYRILVLAHLHQSAYLEDALVRFARQNPEMLADEEWASDEVRKSSVFLKLLCDVMQVPLTK</sequence>
<dbReference type="AlphaFoldDB" id="A0A7R8WQ92"/>
<dbReference type="OrthoDB" id="6359816at2759"/>
<dbReference type="CDD" id="cd00121">
    <property type="entry name" value="MATH"/>
    <property type="match status" value="1"/>
</dbReference>
<dbReference type="PROSITE" id="PS50144">
    <property type="entry name" value="MATH"/>
    <property type="match status" value="1"/>
</dbReference>
<dbReference type="InterPro" id="IPR002083">
    <property type="entry name" value="MATH/TRAF_dom"/>
</dbReference>
<dbReference type="SUPFAM" id="SSF49599">
    <property type="entry name" value="TRAF domain-like"/>
    <property type="match status" value="1"/>
</dbReference>
<dbReference type="SMART" id="SM00225">
    <property type="entry name" value="BTB"/>
    <property type="match status" value="1"/>
</dbReference>
<protein>
    <submittedName>
        <fullName evidence="1">Uncharacterized protein</fullName>
    </submittedName>
</protein>
<proteinExistence type="predicted"/>
<dbReference type="PANTHER" id="PTHR24413">
    <property type="entry name" value="SPECKLE-TYPE POZ PROTEIN"/>
    <property type="match status" value="1"/>
</dbReference>
<dbReference type="InterPro" id="IPR008974">
    <property type="entry name" value="TRAF-like"/>
</dbReference>
<accession>A0A7R8WQ92</accession>